<keyword evidence="5" id="KW-1185">Reference proteome</keyword>
<comment type="caution">
    <text evidence="4">The sequence shown here is derived from an EMBL/GenBank/DDBJ whole genome shotgun (WGS) entry which is preliminary data.</text>
</comment>
<dbReference type="PANTHER" id="PTHR35561:SF1">
    <property type="entry name" value="RNA 2',3'-CYCLIC PHOSPHODIESTERASE"/>
    <property type="match status" value="1"/>
</dbReference>
<dbReference type="Pfam" id="PF02834">
    <property type="entry name" value="LigT_PEase"/>
    <property type="match status" value="1"/>
</dbReference>
<accession>A0A9J6RCL8</accession>
<dbReference type="NCBIfam" id="TIGR02258">
    <property type="entry name" value="2_5_ligase"/>
    <property type="match status" value="1"/>
</dbReference>
<dbReference type="EC" id="3.1.4.58" evidence="2"/>
<evidence type="ECO:0000313" key="4">
    <source>
        <dbReference type="EMBL" id="MCZ0703253.1"/>
    </source>
</evidence>
<feature type="short sequence motif" description="HXTX 2" evidence="2">
    <location>
        <begin position="133"/>
        <end position="136"/>
    </location>
</feature>
<comment type="similarity">
    <text evidence="2">Belongs to the 2H phosphoesterase superfamily. ThpR family.</text>
</comment>
<feature type="short sequence motif" description="HXTX 1" evidence="2">
    <location>
        <begin position="48"/>
        <end position="51"/>
    </location>
</feature>
<dbReference type="GO" id="GO:0004113">
    <property type="term" value="F:2',3'-cyclic-nucleotide 3'-phosphodiesterase activity"/>
    <property type="evidence" value="ECO:0007669"/>
    <property type="project" value="InterPro"/>
</dbReference>
<evidence type="ECO:0000313" key="5">
    <source>
        <dbReference type="Proteomes" id="UP001084197"/>
    </source>
</evidence>
<dbReference type="SUPFAM" id="SSF55144">
    <property type="entry name" value="LigT-like"/>
    <property type="match status" value="1"/>
</dbReference>
<dbReference type="InterPro" id="IPR014051">
    <property type="entry name" value="Phosphoesterase_HXTX"/>
</dbReference>
<dbReference type="AlphaFoldDB" id="A0A9J6RCL8"/>
<comment type="catalytic activity">
    <reaction evidence="2">
        <text>a 3'-end 2',3'-cyclophospho-ribonucleotide-RNA + H2O = a 3'-end 2'-phospho-ribonucleotide-RNA + H(+)</text>
        <dbReference type="Rhea" id="RHEA:11828"/>
        <dbReference type="Rhea" id="RHEA-COMP:10464"/>
        <dbReference type="Rhea" id="RHEA-COMP:17353"/>
        <dbReference type="ChEBI" id="CHEBI:15377"/>
        <dbReference type="ChEBI" id="CHEBI:15378"/>
        <dbReference type="ChEBI" id="CHEBI:83064"/>
        <dbReference type="ChEBI" id="CHEBI:173113"/>
        <dbReference type="EC" id="3.1.4.58"/>
    </reaction>
</comment>
<feature type="domain" description="Phosphoesterase HXTX" evidence="3">
    <location>
        <begin position="18"/>
        <end position="98"/>
    </location>
</feature>
<feature type="active site" description="Proton acceptor" evidence="2">
    <location>
        <position position="133"/>
    </location>
</feature>
<dbReference type="RefSeq" id="WP_268780024.1">
    <property type="nucleotide sequence ID" value="NZ_JAPRAT010000014.1"/>
</dbReference>
<protein>
    <recommendedName>
        <fullName evidence="2">RNA 2',3'-cyclic phosphodiesterase</fullName>
        <shortName evidence="2">RNA 2',3'-CPDase</shortName>
        <ecNumber evidence="2">3.1.4.58</ecNumber>
    </recommendedName>
</protein>
<dbReference type="PANTHER" id="PTHR35561">
    <property type="entry name" value="RNA 2',3'-CYCLIC PHOSPHODIESTERASE"/>
    <property type="match status" value="1"/>
</dbReference>
<organism evidence="4 5">
    <name type="scientific">Natronobacillus azotifigens</name>
    <dbReference type="NCBI Taxonomy" id="472978"/>
    <lineage>
        <taxon>Bacteria</taxon>
        <taxon>Bacillati</taxon>
        <taxon>Bacillota</taxon>
        <taxon>Bacilli</taxon>
        <taxon>Bacillales</taxon>
        <taxon>Bacillaceae</taxon>
        <taxon>Natronobacillus</taxon>
    </lineage>
</organism>
<comment type="function">
    <text evidence="2">Hydrolyzes RNA 2',3'-cyclic phosphodiester to an RNA 2'-phosphomonoester.</text>
</comment>
<keyword evidence="1 2" id="KW-0378">Hydrolase</keyword>
<dbReference type="EMBL" id="JAPRAT010000014">
    <property type="protein sequence ID" value="MCZ0703253.1"/>
    <property type="molecule type" value="Genomic_DNA"/>
</dbReference>
<proteinExistence type="inferred from homology"/>
<dbReference type="Gene3D" id="3.90.1140.10">
    <property type="entry name" value="Cyclic phosphodiesterase"/>
    <property type="match status" value="1"/>
</dbReference>
<evidence type="ECO:0000256" key="2">
    <source>
        <dbReference type="HAMAP-Rule" id="MF_01940"/>
    </source>
</evidence>
<evidence type="ECO:0000259" key="3">
    <source>
        <dbReference type="Pfam" id="PF02834"/>
    </source>
</evidence>
<dbReference type="HAMAP" id="MF_01940">
    <property type="entry name" value="RNA_CPDase"/>
    <property type="match status" value="1"/>
</dbReference>
<reference evidence="4" key="1">
    <citation type="submission" date="2022-11" db="EMBL/GenBank/DDBJ databases">
        <title>WGS of Natronobacillus azotifigens 24KS-1, an anaerobic diazotrophic haloalkaliphile from soda-rich habitats.</title>
        <authorList>
            <person name="Sorokin D.Y."/>
            <person name="Merkel A.Y."/>
        </authorList>
    </citation>
    <scope>NUCLEOTIDE SEQUENCE</scope>
    <source>
        <strain evidence="4">24KS-1</strain>
    </source>
</reference>
<dbReference type="InterPro" id="IPR004175">
    <property type="entry name" value="RNA_CPDase"/>
</dbReference>
<name>A0A9J6RCL8_9BACI</name>
<feature type="active site" description="Proton donor" evidence="2">
    <location>
        <position position="48"/>
    </location>
</feature>
<dbReference type="InterPro" id="IPR009097">
    <property type="entry name" value="Cyclic_Pdiesterase"/>
</dbReference>
<gene>
    <name evidence="4" type="primary">thpR</name>
    <name evidence="4" type="ORF">OWO01_08510</name>
</gene>
<dbReference type="Proteomes" id="UP001084197">
    <property type="component" value="Unassembled WGS sequence"/>
</dbReference>
<dbReference type="GO" id="GO:0008664">
    <property type="term" value="F:RNA 2',3'-cyclic 3'-phosphodiesterase activity"/>
    <property type="evidence" value="ECO:0007669"/>
    <property type="project" value="UniProtKB-EC"/>
</dbReference>
<evidence type="ECO:0000256" key="1">
    <source>
        <dbReference type="ARBA" id="ARBA00022801"/>
    </source>
</evidence>
<sequence length="190" mass="22508">MTKEPKTHYFLAIPFDRRTKSWLLQEQKKFQKESNLSYRQWTDEEDFHITLAFLGALDYEQKKQLIDQIDSSCPFSSFKLSLGGLGFFGLKDRPRVAWIGSDRPCELLNIVQSLRAITDKLNFSTDRREYRPHVTIAKKWREGELSEDEQQTIKRFFARGIEINIDRFVLYKICLGAKPKYQEVCSWKLE</sequence>